<protein>
    <submittedName>
        <fullName evidence="1">Uncharacterized protein</fullName>
    </submittedName>
</protein>
<dbReference type="GeneID" id="9614518"/>
<dbReference type="eggNOG" id="ENOG502S6IR">
    <property type="taxonomic scope" value="Eukaryota"/>
</dbReference>
<evidence type="ECO:0000313" key="2">
    <source>
        <dbReference type="Proteomes" id="UP000001058"/>
    </source>
</evidence>
<gene>
    <name evidence="1" type="ORF">VOLCADRAFT_101136</name>
</gene>
<dbReference type="KEGG" id="vcn:VOLCADRAFT_101136"/>
<accession>D8ULV1</accession>
<dbReference type="AlphaFoldDB" id="D8ULV1"/>
<proteinExistence type="predicted"/>
<dbReference type="Proteomes" id="UP000001058">
    <property type="component" value="Unassembled WGS sequence"/>
</dbReference>
<dbReference type="EMBL" id="GL378703">
    <property type="protein sequence ID" value="EFJ39298.1"/>
    <property type="molecule type" value="Genomic_DNA"/>
</dbReference>
<organism evidence="2">
    <name type="scientific">Volvox carteri f. nagariensis</name>
    <dbReference type="NCBI Taxonomy" id="3068"/>
    <lineage>
        <taxon>Eukaryota</taxon>
        <taxon>Viridiplantae</taxon>
        <taxon>Chlorophyta</taxon>
        <taxon>core chlorophytes</taxon>
        <taxon>Chlorophyceae</taxon>
        <taxon>CS clade</taxon>
        <taxon>Chlamydomonadales</taxon>
        <taxon>Volvocaceae</taxon>
        <taxon>Volvox</taxon>
    </lineage>
</organism>
<evidence type="ECO:0000313" key="1">
    <source>
        <dbReference type="EMBL" id="EFJ39298.1"/>
    </source>
</evidence>
<dbReference type="RefSeq" id="XP_002959637.1">
    <property type="nucleotide sequence ID" value="XM_002959591.1"/>
</dbReference>
<name>D8ULV1_VOLCA</name>
<dbReference type="InParanoid" id="D8ULV1"/>
<reference evidence="1 2" key="1">
    <citation type="journal article" date="2010" name="Science">
        <title>Genomic analysis of organismal complexity in the multicellular green alga Volvox carteri.</title>
        <authorList>
            <person name="Prochnik S.E."/>
            <person name="Umen J."/>
            <person name="Nedelcu A.M."/>
            <person name="Hallmann A."/>
            <person name="Miller S.M."/>
            <person name="Nishii I."/>
            <person name="Ferris P."/>
            <person name="Kuo A."/>
            <person name="Mitros T."/>
            <person name="Fritz-Laylin L.K."/>
            <person name="Hellsten U."/>
            <person name="Chapman J."/>
            <person name="Simakov O."/>
            <person name="Rensing S.A."/>
            <person name="Terry A."/>
            <person name="Pangilinan J."/>
            <person name="Kapitonov V."/>
            <person name="Jurka J."/>
            <person name="Salamov A."/>
            <person name="Shapiro H."/>
            <person name="Schmutz J."/>
            <person name="Grimwood J."/>
            <person name="Lindquist E."/>
            <person name="Lucas S."/>
            <person name="Grigoriev I.V."/>
            <person name="Schmitt R."/>
            <person name="Kirk D."/>
            <person name="Rokhsar D.S."/>
        </authorList>
    </citation>
    <scope>NUCLEOTIDE SEQUENCE [LARGE SCALE GENOMIC DNA]</scope>
    <source>
        <strain evidence="2">f. Nagariensis / Eve</strain>
    </source>
</reference>
<keyword evidence="2" id="KW-1185">Reference proteome</keyword>
<sequence>MPLHFPLQPGHILFLANVLGHLTIQHHTGFGNAGSCFTRTPLFIIQVKSKHGPHRCLVRGCSVLRKFRLTRLCLAQVVGLLSAEFVFEALKDCAASALTRLRRTVCVRSSEGLRGLSSNEAATYVRRLSTVSCTGLLSAEFVFEALKDCAASALTRLRQFVFEALKDCAASALTRLRRTWSVLQDQSVALHSGDIAHSAAHFYPGSGYHLRILLENPPRFIYWKRH</sequence>